<comment type="similarity">
    <text evidence="8">Belongs to the tRNA(Ile)-lysidine synthase family.</text>
</comment>
<comment type="catalytic activity">
    <reaction evidence="7 8">
        <text>cytidine(34) in tRNA(Ile2) + L-lysine + ATP = lysidine(34) in tRNA(Ile2) + AMP + diphosphate + H(+)</text>
        <dbReference type="Rhea" id="RHEA:43744"/>
        <dbReference type="Rhea" id="RHEA-COMP:10625"/>
        <dbReference type="Rhea" id="RHEA-COMP:10670"/>
        <dbReference type="ChEBI" id="CHEBI:15378"/>
        <dbReference type="ChEBI" id="CHEBI:30616"/>
        <dbReference type="ChEBI" id="CHEBI:32551"/>
        <dbReference type="ChEBI" id="CHEBI:33019"/>
        <dbReference type="ChEBI" id="CHEBI:82748"/>
        <dbReference type="ChEBI" id="CHEBI:83665"/>
        <dbReference type="ChEBI" id="CHEBI:456215"/>
        <dbReference type="EC" id="6.3.4.19"/>
    </reaction>
</comment>
<evidence type="ECO:0000256" key="8">
    <source>
        <dbReference type="HAMAP-Rule" id="MF_01161"/>
    </source>
</evidence>
<dbReference type="SUPFAM" id="SSF52402">
    <property type="entry name" value="Adenine nucleotide alpha hydrolases-like"/>
    <property type="match status" value="1"/>
</dbReference>
<dbReference type="EMBL" id="DWWT01000028">
    <property type="protein sequence ID" value="HJC05813.1"/>
    <property type="molecule type" value="Genomic_DNA"/>
</dbReference>
<dbReference type="GO" id="GO:0005524">
    <property type="term" value="F:ATP binding"/>
    <property type="evidence" value="ECO:0007669"/>
    <property type="project" value="UniProtKB-UniRule"/>
</dbReference>
<dbReference type="InterPro" id="IPR012094">
    <property type="entry name" value="tRNA_Ile_lys_synt"/>
</dbReference>
<gene>
    <name evidence="8 11" type="primary">tilS</name>
    <name evidence="11" type="ORF">H9704_06625</name>
</gene>
<comment type="function">
    <text evidence="8">Ligates lysine onto the cytidine present at position 34 of the AUA codon-specific tRNA(Ile) that contains the anticodon CAU, in an ATP-dependent manner. Cytidine is converted to lysidine, thus changing the amino acid specificity of the tRNA from methionine to isoleucine.</text>
</comment>
<dbReference type="InterPro" id="IPR012795">
    <property type="entry name" value="tRNA_Ile_lys_synt_N"/>
</dbReference>
<comment type="subcellular location">
    <subcellularLocation>
        <location evidence="1 8">Cytoplasm</location>
    </subcellularLocation>
</comment>
<dbReference type="NCBIfam" id="TIGR02432">
    <property type="entry name" value="lysidine_TilS_N"/>
    <property type="match status" value="1"/>
</dbReference>
<evidence type="ECO:0000256" key="2">
    <source>
        <dbReference type="ARBA" id="ARBA00022490"/>
    </source>
</evidence>
<dbReference type="Pfam" id="PF11734">
    <property type="entry name" value="TilS_C"/>
    <property type="match status" value="1"/>
</dbReference>
<organism evidence="11 12">
    <name type="scientific">Candidatus Enterocloster excrementipullorum</name>
    <dbReference type="NCBI Taxonomy" id="2838559"/>
    <lineage>
        <taxon>Bacteria</taxon>
        <taxon>Bacillati</taxon>
        <taxon>Bacillota</taxon>
        <taxon>Clostridia</taxon>
        <taxon>Lachnospirales</taxon>
        <taxon>Lachnospiraceae</taxon>
        <taxon>Enterocloster</taxon>
    </lineage>
</organism>
<dbReference type="InterPro" id="IPR014729">
    <property type="entry name" value="Rossmann-like_a/b/a_fold"/>
</dbReference>
<feature type="binding site" evidence="8">
    <location>
        <begin position="29"/>
        <end position="34"/>
    </location>
    <ligand>
        <name>ATP</name>
        <dbReference type="ChEBI" id="CHEBI:30616"/>
    </ligand>
</feature>
<dbReference type="SMART" id="SM00977">
    <property type="entry name" value="TilS_C"/>
    <property type="match status" value="1"/>
</dbReference>
<evidence type="ECO:0000313" key="11">
    <source>
        <dbReference type="EMBL" id="HJC05813.1"/>
    </source>
</evidence>
<dbReference type="CDD" id="cd01992">
    <property type="entry name" value="TilS_N"/>
    <property type="match status" value="1"/>
</dbReference>
<dbReference type="AlphaFoldDB" id="A0A9D2SI17"/>
<dbReference type="Proteomes" id="UP000823910">
    <property type="component" value="Unassembled WGS sequence"/>
</dbReference>
<keyword evidence="2 8" id="KW-0963">Cytoplasm</keyword>
<dbReference type="GO" id="GO:0006400">
    <property type="term" value="P:tRNA modification"/>
    <property type="evidence" value="ECO:0007669"/>
    <property type="project" value="UniProtKB-UniRule"/>
</dbReference>
<accession>A0A9D2SI17</accession>
<comment type="caution">
    <text evidence="11">The sequence shown here is derived from an EMBL/GenBank/DDBJ whole genome shotgun (WGS) entry which is preliminary data.</text>
</comment>
<dbReference type="SUPFAM" id="SSF56037">
    <property type="entry name" value="PheT/TilS domain"/>
    <property type="match status" value="1"/>
</dbReference>
<dbReference type="Pfam" id="PF01171">
    <property type="entry name" value="ATP_bind_3"/>
    <property type="match status" value="1"/>
</dbReference>
<keyword evidence="3 8" id="KW-0436">Ligase</keyword>
<dbReference type="GO" id="GO:0032267">
    <property type="term" value="F:tRNA(Ile)-lysidine synthase activity"/>
    <property type="evidence" value="ECO:0007669"/>
    <property type="project" value="UniProtKB-EC"/>
</dbReference>
<reference evidence="11" key="1">
    <citation type="journal article" date="2021" name="PeerJ">
        <title>Extensive microbial diversity within the chicken gut microbiome revealed by metagenomics and culture.</title>
        <authorList>
            <person name="Gilroy R."/>
            <person name="Ravi A."/>
            <person name="Getino M."/>
            <person name="Pursley I."/>
            <person name="Horton D.L."/>
            <person name="Alikhan N.F."/>
            <person name="Baker D."/>
            <person name="Gharbi K."/>
            <person name="Hall N."/>
            <person name="Watson M."/>
            <person name="Adriaenssens E.M."/>
            <person name="Foster-Nyarko E."/>
            <person name="Jarju S."/>
            <person name="Secka A."/>
            <person name="Antonio M."/>
            <person name="Oren A."/>
            <person name="Chaudhuri R.R."/>
            <person name="La Ragione R."/>
            <person name="Hildebrand F."/>
            <person name="Pallen M.J."/>
        </authorList>
    </citation>
    <scope>NUCLEOTIDE SEQUENCE</scope>
    <source>
        <strain evidence="11">CHK180-15479</strain>
    </source>
</reference>
<dbReference type="NCBIfam" id="TIGR02433">
    <property type="entry name" value="lysidine_TilS_C"/>
    <property type="match status" value="1"/>
</dbReference>
<name>A0A9D2SI17_9FIRM</name>
<reference evidence="11" key="2">
    <citation type="submission" date="2021-04" db="EMBL/GenBank/DDBJ databases">
        <authorList>
            <person name="Gilroy R."/>
        </authorList>
    </citation>
    <scope>NUCLEOTIDE SEQUENCE</scope>
    <source>
        <strain evidence="11">CHK180-15479</strain>
    </source>
</reference>
<evidence type="ECO:0000256" key="1">
    <source>
        <dbReference type="ARBA" id="ARBA00004496"/>
    </source>
</evidence>
<keyword evidence="4 8" id="KW-0819">tRNA processing</keyword>
<keyword evidence="5 8" id="KW-0547">Nucleotide-binding</keyword>
<evidence type="ECO:0000256" key="5">
    <source>
        <dbReference type="ARBA" id="ARBA00022741"/>
    </source>
</evidence>
<dbReference type="InterPro" id="IPR012796">
    <property type="entry name" value="Lysidine-tRNA-synth_C"/>
</dbReference>
<dbReference type="Gene3D" id="3.40.50.620">
    <property type="entry name" value="HUPs"/>
    <property type="match status" value="1"/>
</dbReference>
<evidence type="ECO:0000313" key="12">
    <source>
        <dbReference type="Proteomes" id="UP000823910"/>
    </source>
</evidence>
<dbReference type="InterPro" id="IPR011063">
    <property type="entry name" value="TilS/TtcA_N"/>
</dbReference>
<evidence type="ECO:0000259" key="10">
    <source>
        <dbReference type="SMART" id="SM00977"/>
    </source>
</evidence>
<dbReference type="PANTHER" id="PTHR43033:SF1">
    <property type="entry name" value="TRNA(ILE)-LYSIDINE SYNTHASE-RELATED"/>
    <property type="match status" value="1"/>
</dbReference>
<dbReference type="HAMAP" id="MF_01161">
    <property type="entry name" value="tRNA_Ile_lys_synt"/>
    <property type="match status" value="1"/>
</dbReference>
<evidence type="ECO:0000256" key="4">
    <source>
        <dbReference type="ARBA" id="ARBA00022694"/>
    </source>
</evidence>
<dbReference type="GO" id="GO:0005737">
    <property type="term" value="C:cytoplasm"/>
    <property type="evidence" value="ECO:0007669"/>
    <property type="project" value="UniProtKB-SubCell"/>
</dbReference>
<evidence type="ECO:0000256" key="6">
    <source>
        <dbReference type="ARBA" id="ARBA00022840"/>
    </source>
</evidence>
<keyword evidence="6 8" id="KW-0067">ATP-binding</keyword>
<dbReference type="EC" id="6.3.4.19" evidence="8"/>
<evidence type="ECO:0000256" key="7">
    <source>
        <dbReference type="ARBA" id="ARBA00048539"/>
    </source>
</evidence>
<dbReference type="PANTHER" id="PTHR43033">
    <property type="entry name" value="TRNA(ILE)-LYSIDINE SYNTHASE-RELATED"/>
    <property type="match status" value="1"/>
</dbReference>
<feature type="domain" description="Lysidine-tRNA(Ile) synthetase C-terminal" evidence="10">
    <location>
        <begin position="413"/>
        <end position="484"/>
    </location>
</feature>
<sequence>MDKLKEQVKKTIEEHQMLQPGSRVIAALSGGADSVCLLGILKELEGELGIALRAVHVHHGLRGQEADRDAAFAQAFCGKLSVPCHIIRVDVRSFASVHGMSEEEAGRRLRYEALEREAEAWEAEEGLIRNADGVPFPVRIAAAHHSKDQAETILHNLLRGSGLRGLRGMPWTRGRIIRPLLGADRGDILAWLNAKGYSWVEDSTNNSEDYTRNRIRHHILPEIEREVNPRAAANLLRLGELAGLADAYLEEQGACWAKGYGQQREDGSLFLPDEAFAEGKEKAKAPKIVCMYGLLEILKEMAGSGKDIGFVHVEQTLMLMKKQVGSRVFLPQGMTAKREYGGMSVSRRISVSVPGTENCANAGGRNGGDSSGRPENMDLPAVEIETFSYKKGEEIPKNVYTKWFDCDKIKSMPVVRTRRQGDYMLLEDGSRKSIRRFMIDAKIPREKREQVPLLADGSHVMWIIGYRISGYYKIGPDTSRVMEVRVKTSVNGAS</sequence>
<evidence type="ECO:0000256" key="9">
    <source>
        <dbReference type="SAM" id="MobiDB-lite"/>
    </source>
</evidence>
<feature type="region of interest" description="Disordered" evidence="9">
    <location>
        <begin position="356"/>
        <end position="376"/>
    </location>
</feature>
<proteinExistence type="inferred from homology"/>
<comment type="domain">
    <text evidence="8">The N-terminal region contains the highly conserved SGGXDS motif, predicted to be a P-loop motif involved in ATP binding.</text>
</comment>
<protein>
    <recommendedName>
        <fullName evidence="8">tRNA(Ile)-lysidine synthase</fullName>
        <ecNumber evidence="8">6.3.4.19</ecNumber>
    </recommendedName>
    <alternativeName>
        <fullName evidence="8">tRNA(Ile)-2-lysyl-cytidine synthase</fullName>
    </alternativeName>
    <alternativeName>
        <fullName evidence="8">tRNA(Ile)-lysidine synthetase</fullName>
    </alternativeName>
</protein>
<evidence type="ECO:0000256" key="3">
    <source>
        <dbReference type="ARBA" id="ARBA00022598"/>
    </source>
</evidence>